<comment type="caution">
    <text evidence="7">The sequence shown here is derived from an EMBL/GenBank/DDBJ whole genome shotgun (WGS) entry which is preliminary data.</text>
</comment>
<dbReference type="RefSeq" id="WP_181813466.1">
    <property type="nucleotide sequence ID" value="NZ_QQZY01000003.1"/>
</dbReference>
<dbReference type="GO" id="GO:0016020">
    <property type="term" value="C:membrane"/>
    <property type="evidence" value="ECO:0007669"/>
    <property type="project" value="TreeGrafter"/>
</dbReference>
<keyword evidence="4" id="KW-0443">Lipid metabolism</keyword>
<dbReference type="PANTHER" id="PTHR43272:SF32">
    <property type="entry name" value="AMP-DEPENDENT SYNTHETASE_LIGASE DOMAIN-CONTAINING PROTEIN"/>
    <property type="match status" value="1"/>
</dbReference>
<evidence type="ECO:0000256" key="5">
    <source>
        <dbReference type="ARBA" id="ARBA00032875"/>
    </source>
</evidence>
<reference evidence="7 8" key="1">
    <citation type="submission" date="2018-07" db="EMBL/GenBank/DDBJ databases">
        <title>High-quality-draft genome sequence of Gaiella occulta.</title>
        <authorList>
            <person name="Severino R."/>
            <person name="Froufe H.J.C."/>
            <person name="Rainey F.A."/>
            <person name="Barroso C."/>
            <person name="Albuquerque L."/>
            <person name="Lobo-Da-Cunha A."/>
            <person name="Da Costa M.S."/>
            <person name="Egas C."/>
        </authorList>
    </citation>
    <scope>NUCLEOTIDE SEQUENCE [LARGE SCALE GENOMIC DNA]</scope>
    <source>
        <strain evidence="7 8">F2-233</strain>
    </source>
</reference>
<protein>
    <recommendedName>
        <fullName evidence="5">Acyl-CoA synthetase</fullName>
    </recommendedName>
</protein>
<dbReference type="Pfam" id="PF00501">
    <property type="entry name" value="AMP-binding"/>
    <property type="match status" value="1"/>
</dbReference>
<evidence type="ECO:0000313" key="7">
    <source>
        <dbReference type="EMBL" id="RDI74678.1"/>
    </source>
</evidence>
<keyword evidence="2" id="KW-0436">Ligase</keyword>
<evidence type="ECO:0000256" key="2">
    <source>
        <dbReference type="ARBA" id="ARBA00022598"/>
    </source>
</evidence>
<dbReference type="CDD" id="cd05907">
    <property type="entry name" value="VL_LC_FACS_like"/>
    <property type="match status" value="1"/>
</dbReference>
<comment type="similarity">
    <text evidence="1">Belongs to the ATP-dependent AMP-binding enzyme family.</text>
</comment>
<sequence>MSSNRTIARLWRDAVARGRPGAAYLVAHGDHWHAVTWDEAAERVRHMANGLLARGVHKGDAFAILARTTLEWSLFDFALAQVGAVGAPIYANSSPRDAAYILDHSESIGVLCEDQAQRAKVEEERASLPRLRHLLTFDDLPALEAEGAVYEAEHPGALDEAVAAIDEDDLFTFIYTSGTTGPPKGCMIRHRNYYAMASVIDHLPMYVRDDDLMLLYLPLAHNFGRLMHLTGAYVGYTIAFLPDPLQVGVALEQLHPTVLPSVPRVYEKIHTAVVSALSETSGAKRRLAAWSLAVGRRVSKLEEAHRAVPLGLRLRHGVADRLVLRRIRQRLGGRLRTPISGGAPLAREIAEFFDSFGIRILEGYGLTECTTAATTNTPERWRFGTVGPALPGFELRLAEDGELLIRSETVFAGYFKDPEATAAVLGDDGWLRSGDIAEIDADGFVRITDRKKDIIVTAGGKNIAPQNLENDLKASPFVSQALVVGDRKPYPAALITLDEAEIAKWARRQGIDGDVASLAADERVRALVQGIVDGVNRERSRFEQIKRFTILPRDFSMERDEITPTLKLKRRVVMQHFAAAVDELYEG</sequence>
<dbReference type="EMBL" id="QQZY01000003">
    <property type="protein sequence ID" value="RDI74678.1"/>
    <property type="molecule type" value="Genomic_DNA"/>
</dbReference>
<organism evidence="7 8">
    <name type="scientific">Gaiella occulta</name>
    <dbReference type="NCBI Taxonomy" id="1002870"/>
    <lineage>
        <taxon>Bacteria</taxon>
        <taxon>Bacillati</taxon>
        <taxon>Actinomycetota</taxon>
        <taxon>Thermoleophilia</taxon>
        <taxon>Gaiellales</taxon>
        <taxon>Gaiellaceae</taxon>
        <taxon>Gaiella</taxon>
    </lineage>
</organism>
<reference evidence="8" key="2">
    <citation type="journal article" date="2019" name="MicrobiologyOpen">
        <title>High-quality draft genome sequence of Gaiella occulta isolated from a 150 meter deep mineral water borehole and comparison with the genome sequences of other deep-branching lineages of the phylum Actinobacteria.</title>
        <authorList>
            <person name="Severino R."/>
            <person name="Froufe H.J.C."/>
            <person name="Barroso C."/>
            <person name="Albuquerque L."/>
            <person name="Lobo-da-Cunha A."/>
            <person name="da Costa M.S."/>
            <person name="Egas C."/>
        </authorList>
    </citation>
    <scope>NUCLEOTIDE SEQUENCE [LARGE SCALE GENOMIC DNA]</scope>
    <source>
        <strain evidence="8">F2-233</strain>
    </source>
</reference>
<dbReference type="PROSITE" id="PS00455">
    <property type="entry name" value="AMP_BINDING"/>
    <property type="match status" value="1"/>
</dbReference>
<keyword evidence="8" id="KW-1185">Reference proteome</keyword>
<dbReference type="InterPro" id="IPR020845">
    <property type="entry name" value="AMP-binding_CS"/>
</dbReference>
<dbReference type="PANTHER" id="PTHR43272">
    <property type="entry name" value="LONG-CHAIN-FATTY-ACID--COA LIGASE"/>
    <property type="match status" value="1"/>
</dbReference>
<gene>
    <name evidence="7" type="ORF">Gocc_1567</name>
</gene>
<dbReference type="InterPro" id="IPR000873">
    <property type="entry name" value="AMP-dep_synth/lig_dom"/>
</dbReference>
<keyword evidence="3" id="KW-0276">Fatty acid metabolism</keyword>
<evidence type="ECO:0000256" key="3">
    <source>
        <dbReference type="ARBA" id="ARBA00022832"/>
    </source>
</evidence>
<proteinExistence type="inferred from homology"/>
<evidence type="ECO:0000259" key="6">
    <source>
        <dbReference type="Pfam" id="PF00501"/>
    </source>
</evidence>
<dbReference type="SUPFAM" id="SSF56801">
    <property type="entry name" value="Acetyl-CoA synthetase-like"/>
    <property type="match status" value="1"/>
</dbReference>
<dbReference type="Proteomes" id="UP000254134">
    <property type="component" value="Unassembled WGS sequence"/>
</dbReference>
<evidence type="ECO:0000256" key="1">
    <source>
        <dbReference type="ARBA" id="ARBA00006432"/>
    </source>
</evidence>
<dbReference type="Gene3D" id="3.40.50.12780">
    <property type="entry name" value="N-terminal domain of ligase-like"/>
    <property type="match status" value="1"/>
</dbReference>
<name>A0A7M2YYZ2_9ACTN</name>
<evidence type="ECO:0000313" key="8">
    <source>
        <dbReference type="Proteomes" id="UP000254134"/>
    </source>
</evidence>
<feature type="domain" description="AMP-dependent synthetase/ligase" evidence="6">
    <location>
        <begin position="15"/>
        <end position="415"/>
    </location>
</feature>
<evidence type="ECO:0000256" key="4">
    <source>
        <dbReference type="ARBA" id="ARBA00023098"/>
    </source>
</evidence>
<dbReference type="Pfam" id="PF23562">
    <property type="entry name" value="AMP-binding_C_3"/>
    <property type="match status" value="1"/>
</dbReference>
<dbReference type="AlphaFoldDB" id="A0A7M2YYZ2"/>
<dbReference type="InterPro" id="IPR042099">
    <property type="entry name" value="ANL_N_sf"/>
</dbReference>
<accession>A0A7M2YYZ2</accession>
<dbReference type="GO" id="GO:0004467">
    <property type="term" value="F:long-chain fatty acid-CoA ligase activity"/>
    <property type="evidence" value="ECO:0007669"/>
    <property type="project" value="TreeGrafter"/>
</dbReference>